<feature type="compositionally biased region" description="Low complexity" evidence="3">
    <location>
        <begin position="1327"/>
        <end position="1338"/>
    </location>
</feature>
<dbReference type="RefSeq" id="XP_055863674.1">
    <property type="nucleotide sequence ID" value="XM_056007699.1"/>
</dbReference>
<feature type="region of interest" description="Disordered" evidence="3">
    <location>
        <begin position="639"/>
        <end position="669"/>
    </location>
</feature>
<dbReference type="Proteomes" id="UP001165740">
    <property type="component" value="Chromosome 13"/>
</dbReference>
<dbReference type="SUPFAM" id="SSF55785">
    <property type="entry name" value="PYP-like sensor domain (PAS domain)"/>
    <property type="match status" value="1"/>
</dbReference>
<feature type="compositionally biased region" description="Acidic residues" evidence="3">
    <location>
        <begin position="533"/>
        <end position="552"/>
    </location>
</feature>
<dbReference type="InterPro" id="IPR022728">
    <property type="entry name" value="Period_circadian-like_C"/>
</dbReference>
<feature type="region of interest" description="Disordered" evidence="3">
    <location>
        <begin position="795"/>
        <end position="855"/>
    </location>
</feature>
<feature type="compositionally biased region" description="Low complexity" evidence="3">
    <location>
        <begin position="795"/>
        <end position="805"/>
    </location>
</feature>
<evidence type="ECO:0000256" key="3">
    <source>
        <dbReference type="SAM" id="MobiDB-lite"/>
    </source>
</evidence>
<dbReference type="SMART" id="SM00091">
    <property type="entry name" value="PAS"/>
    <property type="match status" value="1"/>
</dbReference>
<dbReference type="Gene3D" id="3.30.450.20">
    <property type="entry name" value="PAS domain"/>
    <property type="match status" value="2"/>
</dbReference>
<feature type="compositionally biased region" description="Low complexity" evidence="3">
    <location>
        <begin position="1421"/>
        <end position="1438"/>
    </location>
</feature>
<dbReference type="OrthoDB" id="7788983at2759"/>
<dbReference type="GO" id="GO:0005737">
    <property type="term" value="C:cytoplasm"/>
    <property type="evidence" value="ECO:0007669"/>
    <property type="project" value="TreeGrafter"/>
</dbReference>
<evidence type="ECO:0000256" key="1">
    <source>
        <dbReference type="ARBA" id="ARBA00004123"/>
    </source>
</evidence>
<feature type="region of interest" description="Disordered" evidence="3">
    <location>
        <begin position="1379"/>
        <end position="1438"/>
    </location>
</feature>
<gene>
    <name evidence="6" type="primary">LOC106051222</name>
</gene>
<feature type="compositionally biased region" description="Polar residues" evidence="3">
    <location>
        <begin position="53"/>
        <end position="68"/>
    </location>
</feature>
<dbReference type="Pfam" id="PF12114">
    <property type="entry name" value="Period_C"/>
    <property type="match status" value="2"/>
</dbReference>
<dbReference type="CDD" id="cd00130">
    <property type="entry name" value="PAS"/>
    <property type="match status" value="1"/>
</dbReference>
<dbReference type="GO" id="GO:0032922">
    <property type="term" value="P:circadian regulation of gene expression"/>
    <property type="evidence" value="ECO:0007669"/>
    <property type="project" value="TreeGrafter"/>
</dbReference>
<sequence>MEQQPPEKRKKLKQDKSTRLNIHDSSYGSMITGTSSSSSISLSLFSESDLAETPSTSGCSSEMATALQSKEKKKEKAKEFMKKLKSMLPMKERAGKMDTLSTLEQLVNNMRQLNEVQKRQSEFKHPPPHSGSYHGSDTDKVVQSNMYISVSLKNHVVQTASVKLMEHLGYPLDWWKGRLLKDFLNKKDITTVNSCIALHSSDEHLDSTAGKSTSSMNECSKYFYARIRRFRRLGDGFNIQNLISYCPFRMVITTKQPEQSDSSEDESVKHKKALTIYCQPLTSAYIGGQLLPDKRNFSLRHSLFCNYTYVHPNAVNLLGFLPQDLNGMSIFDLYHPEDYQQLLEIHKKIVLSMGQPFKSGSIRLKTRNSCYIEVETEWSSFVNPWSMQLEFIIGQHTVIKGPSRLDLFEDLPNRTEKVELSNDAKAFREKILEVLKKPIQNVFAEPSPIVHLVKEPTPKVAPPVRDVALRDIEPAPKSGTPVDKPKLSESGNLETKSAVIDEKGISSIYNQLNYSHNIKRFLMSHPKSFSNVSDEDSLITREDSEDEAINDEEEMPLEIPVVKPPSCGSSTQVHVSEQGHGEEMLGLPAFGDEAMPPGDAGDNVHLLTEEVLKKHTRLQERLYLQTISEEQPLLLNMRRLKSSRNAPLQKRQRPREQDEEMDLAKHPCTNSGVFRSSSNIFMQSFPAVTSSELTTVTTSTQPMFRQAEMPPGLSYDSRFMGQSSQLGYSQYQPGYQSASSMNLHLLQRPFTNLNYFDMQARSLNPIILWPYYPQTGYTLMPQVMSGFYQPHLQDVQAQAGQPQQATFGKSPQGTISQSAEVRGENLHPQPQKKMKTDMFSQNRDSDHPPSSADDTTSSILYLLEADSSTFEDSDNKASSGIAPVRTHNKRTVEPPWLRGIKWNTEIKMRYQMPPKKEFSVLKMDDKFLKKNPQPEVSIQCLEQLLEDISLPGHEDPIDEEADYVMFLGDEALDKFDLDSQTTEEVYITGEKGQQEEGEASAVEEVVWTCENDDESYDTPVNSHSEDEKSPATPTGAVVKEEVKPEEQLAVSVNNEAKVTEGSGDVSMDTLFINSGQASDNIPLIKRGSSPKDGSLSGDEGSGSDGGQKAEMEDAQSNCSKVSSDLTPSDDRSNEEAGSSMKESDASTKKMKGVSSVSSSNSSNGHTSQEEGSSGLLVKDAEVLIKKLFVPLKVKVSKQLETFRYPYWLIEAHYSPQVALTYKIPTRNLEEVLREDKRKMTDFVQPAAVKQQLLQLLSEIDMKSGTKLSVNPATSAAYTQTFTSTPINKRSSNSDSAMGTLTEEDLSTSDDKSTKELRSEQRALPHKSMCSSSLASQSSQDITATAETGHGTISKIDSRASLCEKTMHLTMVSSASSVFMGSVPSDSSDVSRLRRCHKSGPHTSSDSLVEPKAGNSRIGSMSASQSTGTLTSSGSSTNVSRMELHLQERFQAIESNSHAGQKIEDIIMSKVFVPIETVSTTSTETKPTSNIFILNE</sequence>
<feature type="region of interest" description="Disordered" evidence="3">
    <location>
        <begin position="532"/>
        <end position="552"/>
    </location>
</feature>
<dbReference type="PANTHER" id="PTHR11269:SF16">
    <property type="entry name" value="PERIOD CIRCADIAN PROTEIN"/>
    <property type="match status" value="1"/>
</dbReference>
<proteinExistence type="predicted"/>
<dbReference type="PANTHER" id="PTHR11269">
    <property type="entry name" value="PERIOD CIRCADIAN PROTEIN"/>
    <property type="match status" value="1"/>
</dbReference>
<accession>A0A9W2YLR8</accession>
<dbReference type="InterPro" id="IPR050760">
    <property type="entry name" value="Period_circadian_regulator"/>
</dbReference>
<evidence type="ECO:0000259" key="4">
    <source>
        <dbReference type="PROSITE" id="PS50112"/>
    </source>
</evidence>
<feature type="compositionally biased region" description="Polar residues" evidence="3">
    <location>
        <begin position="806"/>
        <end position="819"/>
    </location>
</feature>
<dbReference type="PROSITE" id="PS50112">
    <property type="entry name" value="PAS"/>
    <property type="match status" value="1"/>
</dbReference>
<keyword evidence="2" id="KW-0539">Nucleus</keyword>
<dbReference type="GeneID" id="106051222"/>
<dbReference type="GO" id="GO:0043153">
    <property type="term" value="P:entrainment of circadian clock by photoperiod"/>
    <property type="evidence" value="ECO:0007669"/>
    <property type="project" value="TreeGrafter"/>
</dbReference>
<evidence type="ECO:0000256" key="2">
    <source>
        <dbReference type="ARBA" id="ARBA00023242"/>
    </source>
</evidence>
<dbReference type="Pfam" id="PF14598">
    <property type="entry name" value="PAS_11"/>
    <property type="match status" value="1"/>
</dbReference>
<dbReference type="GO" id="GO:0000122">
    <property type="term" value="P:negative regulation of transcription by RNA polymerase II"/>
    <property type="evidence" value="ECO:0007669"/>
    <property type="project" value="TreeGrafter"/>
</dbReference>
<feature type="compositionally biased region" description="Basic and acidic residues" evidence="3">
    <location>
        <begin position="1308"/>
        <end position="1322"/>
    </location>
</feature>
<keyword evidence="5" id="KW-1185">Reference proteome</keyword>
<feature type="domain" description="PAS" evidence="4">
    <location>
        <begin position="308"/>
        <end position="353"/>
    </location>
</feature>
<feature type="region of interest" description="Disordered" evidence="3">
    <location>
        <begin position="1013"/>
        <end position="1063"/>
    </location>
</feature>
<reference evidence="6" key="1">
    <citation type="submission" date="2025-08" db="UniProtKB">
        <authorList>
            <consortium name="RefSeq"/>
        </authorList>
    </citation>
    <scope>IDENTIFICATION</scope>
</reference>
<evidence type="ECO:0000313" key="6">
    <source>
        <dbReference type="RefSeq" id="XP_055863674.1"/>
    </source>
</evidence>
<dbReference type="GO" id="GO:0001222">
    <property type="term" value="F:transcription corepressor binding"/>
    <property type="evidence" value="ECO:0007669"/>
    <property type="project" value="TreeGrafter"/>
</dbReference>
<dbReference type="InterPro" id="IPR000014">
    <property type="entry name" value="PAS"/>
</dbReference>
<dbReference type="GO" id="GO:0005634">
    <property type="term" value="C:nucleus"/>
    <property type="evidence" value="ECO:0007669"/>
    <property type="project" value="UniProtKB-SubCell"/>
</dbReference>
<name>A0A9W2YLR8_BIOGL</name>
<evidence type="ECO:0000313" key="5">
    <source>
        <dbReference type="Proteomes" id="UP001165740"/>
    </source>
</evidence>
<organism evidence="5 6">
    <name type="scientific">Biomphalaria glabrata</name>
    <name type="common">Bloodfluke planorb</name>
    <name type="synonym">Freshwater snail</name>
    <dbReference type="NCBI Taxonomy" id="6526"/>
    <lineage>
        <taxon>Eukaryota</taxon>
        <taxon>Metazoa</taxon>
        <taxon>Spiralia</taxon>
        <taxon>Lophotrochozoa</taxon>
        <taxon>Mollusca</taxon>
        <taxon>Gastropoda</taxon>
        <taxon>Heterobranchia</taxon>
        <taxon>Euthyneura</taxon>
        <taxon>Panpulmonata</taxon>
        <taxon>Hygrophila</taxon>
        <taxon>Lymnaeoidea</taxon>
        <taxon>Planorbidae</taxon>
        <taxon>Biomphalaria</taxon>
    </lineage>
</organism>
<feature type="compositionally biased region" description="Low complexity" evidence="3">
    <location>
        <begin position="25"/>
        <end position="48"/>
    </location>
</feature>
<feature type="region of interest" description="Disordered" evidence="3">
    <location>
        <begin position="1284"/>
        <end position="1345"/>
    </location>
</feature>
<dbReference type="OMA" id="QWPYYPQ"/>
<feature type="region of interest" description="Disordered" evidence="3">
    <location>
        <begin position="117"/>
        <end position="137"/>
    </location>
</feature>
<feature type="region of interest" description="Disordered" evidence="3">
    <location>
        <begin position="1"/>
        <end position="74"/>
    </location>
</feature>
<feature type="compositionally biased region" description="Polar residues" evidence="3">
    <location>
        <begin position="1379"/>
        <end position="1389"/>
    </location>
</feature>
<feature type="region of interest" description="Disordered" evidence="3">
    <location>
        <begin position="1079"/>
        <end position="1173"/>
    </location>
</feature>
<comment type="subcellular location">
    <subcellularLocation>
        <location evidence="1">Nucleus</location>
    </subcellularLocation>
</comment>
<feature type="compositionally biased region" description="Polar residues" evidence="3">
    <location>
        <begin position="1114"/>
        <end position="1126"/>
    </location>
</feature>
<feature type="compositionally biased region" description="Low complexity" evidence="3">
    <location>
        <begin position="1153"/>
        <end position="1163"/>
    </location>
</feature>
<dbReference type="GO" id="GO:0000976">
    <property type="term" value="F:transcription cis-regulatory region binding"/>
    <property type="evidence" value="ECO:0007669"/>
    <property type="project" value="TreeGrafter"/>
</dbReference>
<feature type="compositionally biased region" description="Polar residues" evidence="3">
    <location>
        <begin position="1284"/>
        <end position="1298"/>
    </location>
</feature>
<protein>
    <submittedName>
        <fullName evidence="6">Uncharacterized protein LOC106051222 isoform X1</fullName>
    </submittedName>
</protein>
<dbReference type="InterPro" id="IPR035965">
    <property type="entry name" value="PAS-like_dom_sf"/>
</dbReference>